<dbReference type="Proteomes" id="UP001448207">
    <property type="component" value="Unassembled WGS sequence"/>
</dbReference>
<dbReference type="InterPro" id="IPR017850">
    <property type="entry name" value="Alkaline_phosphatase_core_sf"/>
</dbReference>
<dbReference type="Pfam" id="PF04185">
    <property type="entry name" value="Phosphoesterase"/>
    <property type="match status" value="1"/>
</dbReference>
<evidence type="ECO:0000256" key="1">
    <source>
        <dbReference type="ARBA" id="ARBA00022801"/>
    </source>
</evidence>
<name>A0ABR3B4S7_PHYBL</name>
<keyword evidence="1" id="KW-0378">Hydrolase</keyword>
<keyword evidence="3" id="KW-1185">Reference proteome</keyword>
<accession>A0ABR3B4S7</accession>
<proteinExistence type="predicted"/>
<dbReference type="PANTHER" id="PTHR31956:SF8">
    <property type="entry name" value="ACID PHOSPHATASE PHOA (AFU_ORTHOLOGUE AFUA_1G03570)"/>
    <property type="match status" value="1"/>
</dbReference>
<evidence type="ECO:0000313" key="2">
    <source>
        <dbReference type="EMBL" id="KAL0090122.1"/>
    </source>
</evidence>
<comment type="caution">
    <text evidence="2">The sequence shown here is derived from an EMBL/GenBank/DDBJ whole genome shotgun (WGS) entry which is preliminary data.</text>
</comment>
<evidence type="ECO:0000313" key="3">
    <source>
        <dbReference type="Proteomes" id="UP001448207"/>
    </source>
</evidence>
<organism evidence="2 3">
    <name type="scientific">Phycomyces blakesleeanus</name>
    <dbReference type="NCBI Taxonomy" id="4837"/>
    <lineage>
        <taxon>Eukaryota</taxon>
        <taxon>Fungi</taxon>
        <taxon>Fungi incertae sedis</taxon>
        <taxon>Mucoromycota</taxon>
        <taxon>Mucoromycotina</taxon>
        <taxon>Mucoromycetes</taxon>
        <taxon>Mucorales</taxon>
        <taxon>Phycomycetaceae</taxon>
        <taxon>Phycomyces</taxon>
    </lineage>
</organism>
<gene>
    <name evidence="2" type="ORF">J3Q64DRAFT_1636858</name>
</gene>
<dbReference type="InterPro" id="IPR007312">
    <property type="entry name" value="Phosphoesterase"/>
</dbReference>
<sequence>MVATLAATIPIGEKRESSNIVPGKDYDRIVIVLFENQNYADVSKDPYFSTLAAKHKGVTLTNYKAITHPSQPNYIGMISGSTKGTTLDLNSDIDRDSVVDLLETKGVSWKSYQEGYPGNCDASAVSGTYHRKHNPFISINNIRNNTTRCAKIVPGTQLDIDIANNDVPQFVFYTPDINNDGHDTTLEYSSNWIKGWLEPRFEKPAFNTNTLFVLTWDEQKTYVSLENHVYTVLLGSAVKRASLTDGAPYSHYSVLRSVEDNVSCLYS</sequence>
<protein>
    <submittedName>
        <fullName evidence="2">Phosphoesterase</fullName>
    </submittedName>
</protein>
<dbReference type="Gene3D" id="3.40.720.10">
    <property type="entry name" value="Alkaline Phosphatase, subunit A"/>
    <property type="match status" value="1"/>
</dbReference>
<dbReference type="EMBL" id="JBCLYO010000004">
    <property type="protein sequence ID" value="KAL0090122.1"/>
    <property type="molecule type" value="Genomic_DNA"/>
</dbReference>
<dbReference type="PANTHER" id="PTHR31956">
    <property type="entry name" value="NON-SPECIFIC PHOSPHOLIPASE C4-RELATED"/>
    <property type="match status" value="1"/>
</dbReference>
<reference evidence="2 3" key="1">
    <citation type="submission" date="2024-04" db="EMBL/GenBank/DDBJ databases">
        <title>Symmetric and asymmetric DNA N6-adenine methylation regulates different biological responses in Mucorales.</title>
        <authorList>
            <consortium name="Lawrence Berkeley National Laboratory"/>
            <person name="Lax C."/>
            <person name="Mondo S.J."/>
            <person name="Osorio-Concepcion M."/>
            <person name="Muszewska A."/>
            <person name="Corrochano-Luque M."/>
            <person name="Gutierrez G."/>
            <person name="Riley R."/>
            <person name="Lipzen A."/>
            <person name="Guo J."/>
            <person name="Hundley H."/>
            <person name="Amirebrahimi M."/>
            <person name="Ng V."/>
            <person name="Lorenzo-Gutierrez D."/>
            <person name="Binder U."/>
            <person name="Yang J."/>
            <person name="Song Y."/>
            <person name="Canovas D."/>
            <person name="Navarro E."/>
            <person name="Freitag M."/>
            <person name="Gabaldon T."/>
            <person name="Grigoriev I.V."/>
            <person name="Corrochano L.M."/>
            <person name="Nicolas F.E."/>
            <person name="Garre V."/>
        </authorList>
    </citation>
    <scope>NUCLEOTIDE SEQUENCE [LARGE SCALE GENOMIC DNA]</scope>
    <source>
        <strain evidence="2 3">L51</strain>
    </source>
</reference>